<proteinExistence type="predicted"/>
<reference evidence="3" key="1">
    <citation type="journal article" date="2020" name="BMC Genomics">
        <title>Correction to: Identification and distribution of gene clusters required for synthesis of sphingolipid metabolism inhibitors in diverse species of the filamentous fungus Fusarium.</title>
        <authorList>
            <person name="Kim H.S."/>
            <person name="Lohmar J.M."/>
            <person name="Busman M."/>
            <person name="Brown D.W."/>
            <person name="Naumann T.A."/>
            <person name="Divon H.H."/>
            <person name="Lysoe E."/>
            <person name="Uhlig S."/>
            <person name="Proctor R.H."/>
        </authorList>
    </citation>
    <scope>NUCLEOTIDE SEQUENCE</scope>
    <source>
        <strain evidence="3">NRRL 20472</strain>
    </source>
</reference>
<evidence type="ECO:0000259" key="2">
    <source>
        <dbReference type="Pfam" id="PF03959"/>
    </source>
</evidence>
<keyword evidence="4" id="KW-1185">Reference proteome</keyword>
<accession>A0A8H4TX61</accession>
<evidence type="ECO:0000313" key="4">
    <source>
        <dbReference type="Proteomes" id="UP000622797"/>
    </source>
</evidence>
<gene>
    <name evidence="3" type="ORF">FSARC_6645</name>
</gene>
<dbReference type="InterPro" id="IPR029058">
    <property type="entry name" value="AB_hydrolase_fold"/>
</dbReference>
<name>A0A8H4TX61_9HYPO</name>
<dbReference type="GO" id="GO:0016787">
    <property type="term" value="F:hydrolase activity"/>
    <property type="evidence" value="ECO:0007669"/>
    <property type="project" value="UniProtKB-KW"/>
</dbReference>
<comment type="caution">
    <text evidence="3">The sequence shown here is derived from an EMBL/GenBank/DDBJ whole genome shotgun (WGS) entry which is preliminary data.</text>
</comment>
<feature type="non-terminal residue" evidence="3">
    <location>
        <position position="1"/>
    </location>
</feature>
<evidence type="ECO:0000256" key="1">
    <source>
        <dbReference type="ARBA" id="ARBA00022801"/>
    </source>
</evidence>
<dbReference type="SUPFAM" id="SSF53474">
    <property type="entry name" value="alpha/beta-Hydrolases"/>
    <property type="match status" value="1"/>
</dbReference>
<organism evidence="3 4">
    <name type="scientific">Fusarium sarcochroum</name>
    <dbReference type="NCBI Taxonomy" id="1208366"/>
    <lineage>
        <taxon>Eukaryota</taxon>
        <taxon>Fungi</taxon>
        <taxon>Dikarya</taxon>
        <taxon>Ascomycota</taxon>
        <taxon>Pezizomycotina</taxon>
        <taxon>Sordariomycetes</taxon>
        <taxon>Hypocreomycetidae</taxon>
        <taxon>Hypocreales</taxon>
        <taxon>Nectriaceae</taxon>
        <taxon>Fusarium</taxon>
        <taxon>Fusarium lateritium species complex</taxon>
    </lineage>
</organism>
<dbReference type="Gene3D" id="3.40.50.1820">
    <property type="entry name" value="alpha/beta hydrolase"/>
    <property type="match status" value="1"/>
</dbReference>
<dbReference type="InterPro" id="IPR005645">
    <property type="entry name" value="FSH-like_dom"/>
</dbReference>
<dbReference type="PANTHER" id="PTHR48070">
    <property type="entry name" value="ESTERASE OVCA2"/>
    <property type="match status" value="1"/>
</dbReference>
<protein>
    <recommendedName>
        <fullName evidence="2">Serine hydrolase domain-containing protein</fullName>
    </recommendedName>
</protein>
<dbReference type="GO" id="GO:0019748">
    <property type="term" value="P:secondary metabolic process"/>
    <property type="evidence" value="ECO:0007669"/>
    <property type="project" value="TreeGrafter"/>
</dbReference>
<dbReference type="Proteomes" id="UP000622797">
    <property type="component" value="Unassembled WGS sequence"/>
</dbReference>
<dbReference type="AlphaFoldDB" id="A0A8H4TX61"/>
<dbReference type="OrthoDB" id="414698at2759"/>
<dbReference type="Pfam" id="PF03959">
    <property type="entry name" value="FSH1"/>
    <property type="match status" value="1"/>
</dbReference>
<reference evidence="3" key="2">
    <citation type="submission" date="2020-05" db="EMBL/GenBank/DDBJ databases">
        <authorList>
            <person name="Kim H.-S."/>
            <person name="Proctor R.H."/>
            <person name="Brown D.W."/>
        </authorList>
    </citation>
    <scope>NUCLEOTIDE SEQUENCE</scope>
    <source>
        <strain evidence="3">NRRL 20472</strain>
    </source>
</reference>
<keyword evidence="1" id="KW-0378">Hydrolase</keyword>
<dbReference type="EMBL" id="JABEXW010000341">
    <property type="protein sequence ID" value="KAF4965560.1"/>
    <property type="molecule type" value="Genomic_DNA"/>
</dbReference>
<dbReference type="PANTHER" id="PTHR48070:SF6">
    <property type="entry name" value="ESTERASE OVCA2"/>
    <property type="match status" value="1"/>
</dbReference>
<sequence>IFEMQLSAIRHGLGATHTLDFVEGAIPAKMDDDFKHLINEDEKCFSYFDEDDLSSSWNALKHLDGFFNANGPYDGIIAFSQPVGLVGTWILDRIARGIPSVKCGIFLSAASTAVDPASLQRGRRIDLRASTAPQQIDIPTAHIYGENDPYKNEAQEFAAICNEDSRFVLIHPGGHEVPGSGSNSDVKDSIQLAINVIQRAILLGS</sequence>
<dbReference type="InterPro" id="IPR050593">
    <property type="entry name" value="LovG"/>
</dbReference>
<dbReference type="GO" id="GO:0005634">
    <property type="term" value="C:nucleus"/>
    <property type="evidence" value="ECO:0007669"/>
    <property type="project" value="TreeGrafter"/>
</dbReference>
<evidence type="ECO:0000313" key="3">
    <source>
        <dbReference type="EMBL" id="KAF4965560.1"/>
    </source>
</evidence>
<dbReference type="GO" id="GO:0005737">
    <property type="term" value="C:cytoplasm"/>
    <property type="evidence" value="ECO:0007669"/>
    <property type="project" value="TreeGrafter"/>
</dbReference>
<feature type="domain" description="Serine hydrolase" evidence="2">
    <location>
        <begin position="1"/>
        <end position="181"/>
    </location>
</feature>